<proteinExistence type="predicted"/>
<dbReference type="EMBL" id="CACVKT020007200">
    <property type="protein sequence ID" value="CAC5406288.1"/>
    <property type="molecule type" value="Genomic_DNA"/>
</dbReference>
<evidence type="ECO:0000313" key="2">
    <source>
        <dbReference type="EMBL" id="CAC5406288.1"/>
    </source>
</evidence>
<gene>
    <name evidence="2" type="ORF">MCOR_39879</name>
</gene>
<name>A0A6J8DC85_MYTCO</name>
<keyword evidence="3" id="KW-1185">Reference proteome</keyword>
<sequence>MENQTGHDSHQKHREVITNNIQKDSTEHKNKQEHEGETRENKLKRSRSENVQNDDTERNKRMKKESEFHELKSLMYDLATEVKSLNDRVFERIDDLEKDFAKNIIENITKMIDTKISKEVNKVKDEFTTEVNTENKRIDSIVDKLRVDFQNLKSDVTEQVTRKEYAGAVSNNQTHNDTNIVIKMLSESEAEKTPCNYQKSILSVERKESRGRNPGVVVASVETCEQKEKIMKNKIKLRQTQEYNRVYIEDELTSEAQVNQTNMMAILKGMGRDKDFVFVNGKIKNKGNTHRRNETERAHEQSERNDRNEWRTVRTENGEVTNDTDTVLERWKTEYESAFNSVDSCNNFDDTFLADIKNRVQNENNYRNDIDVSDLNREISREEVKDAVYKAKLGKAIGIDEIPSEILRNDNCIDLLHKLFKFCFTEGQVPEEWLTSIITPIPKPKMDPLNPLEYRPISIISIPCKIYADILNKRLNFWLEQNDILAEEQNGFRKNRSCLDHLYVLQSIIKNRKLKKKDTFAPRSDFNFKCGDMPISFDNAYRYLGLHINEFMEHKYTIREITKSASRALSAVYTKFLSCGGMSFEVYTKLYKTLIEPVLLYGAGLWGHNNWREVQTIQNKACRLFMGSSSNASNVAVLGDLGYKTTKSAELLETYRLFLRVRYTYDYRITHKVHMWGMNISRSWDKKCYEIAHKLGIHVIIDSQNSNRHKIYDIKTKLCEIEKQEWVEKLYQDRNEPNALKMSCCETSGDSSSDVGESVFIVKFKIGSVPRKFDCSD</sequence>
<feature type="compositionally biased region" description="Basic and acidic residues" evidence="1">
    <location>
        <begin position="291"/>
        <end position="308"/>
    </location>
</feature>
<organism evidence="2 3">
    <name type="scientific">Mytilus coruscus</name>
    <name type="common">Sea mussel</name>
    <dbReference type="NCBI Taxonomy" id="42192"/>
    <lineage>
        <taxon>Eukaryota</taxon>
        <taxon>Metazoa</taxon>
        <taxon>Spiralia</taxon>
        <taxon>Lophotrochozoa</taxon>
        <taxon>Mollusca</taxon>
        <taxon>Bivalvia</taxon>
        <taxon>Autobranchia</taxon>
        <taxon>Pteriomorphia</taxon>
        <taxon>Mytilida</taxon>
        <taxon>Mytiloidea</taxon>
        <taxon>Mytilidae</taxon>
        <taxon>Mytilinae</taxon>
        <taxon>Mytilus</taxon>
    </lineage>
</organism>
<feature type="region of interest" description="Disordered" evidence="1">
    <location>
        <begin position="286"/>
        <end position="308"/>
    </location>
</feature>
<feature type="compositionally biased region" description="Basic and acidic residues" evidence="1">
    <location>
        <begin position="24"/>
        <end position="48"/>
    </location>
</feature>
<feature type="compositionally biased region" description="Basic and acidic residues" evidence="1">
    <location>
        <begin position="55"/>
        <end position="65"/>
    </location>
</feature>
<protein>
    <submittedName>
        <fullName evidence="2">Uncharacterized protein</fullName>
    </submittedName>
</protein>
<dbReference type="PANTHER" id="PTHR19446">
    <property type="entry name" value="REVERSE TRANSCRIPTASES"/>
    <property type="match status" value="1"/>
</dbReference>
<dbReference type="AlphaFoldDB" id="A0A6J8DC85"/>
<accession>A0A6J8DC85</accession>
<evidence type="ECO:0000256" key="1">
    <source>
        <dbReference type="SAM" id="MobiDB-lite"/>
    </source>
</evidence>
<dbReference type="Proteomes" id="UP000507470">
    <property type="component" value="Unassembled WGS sequence"/>
</dbReference>
<dbReference type="OrthoDB" id="6154566at2759"/>
<feature type="region of interest" description="Disordered" evidence="1">
    <location>
        <begin position="1"/>
        <end position="65"/>
    </location>
</feature>
<evidence type="ECO:0000313" key="3">
    <source>
        <dbReference type="Proteomes" id="UP000507470"/>
    </source>
</evidence>
<reference evidence="2 3" key="1">
    <citation type="submission" date="2020-06" db="EMBL/GenBank/DDBJ databases">
        <authorList>
            <person name="Li R."/>
            <person name="Bekaert M."/>
        </authorList>
    </citation>
    <scope>NUCLEOTIDE SEQUENCE [LARGE SCALE GENOMIC DNA]</scope>
    <source>
        <strain evidence="3">wild</strain>
    </source>
</reference>